<accession>A0ABS5CFY2</accession>
<sequence length="107" mass="12050">MAIIPFIVENEDRLFQTFDVRVFNYGTDPVSLQLEVSFALNSSDGPSAQQLYVLRTVELLGGQLFTFANIFADFDVMTGKLITWDANEYNITFNVSPDFPVFPPPFG</sequence>
<proteinExistence type="predicted"/>
<evidence type="ECO:0000313" key="2">
    <source>
        <dbReference type="Proteomes" id="UP000673394"/>
    </source>
</evidence>
<organism evidence="1 2">
    <name type="scientific">Paenibacillus lignilyticus</name>
    <dbReference type="NCBI Taxonomy" id="1172615"/>
    <lineage>
        <taxon>Bacteria</taxon>
        <taxon>Bacillati</taxon>
        <taxon>Bacillota</taxon>
        <taxon>Bacilli</taxon>
        <taxon>Bacillales</taxon>
        <taxon>Paenibacillaceae</taxon>
        <taxon>Paenibacillus</taxon>
    </lineage>
</organism>
<name>A0ABS5CFY2_9BACL</name>
<protein>
    <submittedName>
        <fullName evidence="1">Uncharacterized protein</fullName>
    </submittedName>
</protein>
<keyword evidence="2" id="KW-1185">Reference proteome</keyword>
<dbReference type="Proteomes" id="UP000673394">
    <property type="component" value="Unassembled WGS sequence"/>
</dbReference>
<dbReference type="EMBL" id="JAGKSP010000007">
    <property type="protein sequence ID" value="MBP3964785.1"/>
    <property type="molecule type" value="Genomic_DNA"/>
</dbReference>
<dbReference type="RefSeq" id="WP_210660687.1">
    <property type="nucleotide sequence ID" value="NZ_JAGKSP010000007.1"/>
</dbReference>
<evidence type="ECO:0000313" key="1">
    <source>
        <dbReference type="EMBL" id="MBP3964785.1"/>
    </source>
</evidence>
<comment type="caution">
    <text evidence="1">The sequence shown here is derived from an EMBL/GenBank/DDBJ whole genome shotgun (WGS) entry which is preliminary data.</text>
</comment>
<gene>
    <name evidence="1" type="ORF">I8J30_18860</name>
</gene>
<reference evidence="1 2" key="1">
    <citation type="submission" date="2021-04" db="EMBL/GenBank/DDBJ databases">
        <title>Paenibacillus sp. DLE-14 whole genome sequence.</title>
        <authorList>
            <person name="Ham Y.J."/>
        </authorList>
    </citation>
    <scope>NUCLEOTIDE SEQUENCE [LARGE SCALE GENOMIC DNA]</scope>
    <source>
        <strain evidence="1 2">DLE-14</strain>
    </source>
</reference>